<evidence type="ECO:0000256" key="4">
    <source>
        <dbReference type="ARBA" id="ARBA00023163"/>
    </source>
</evidence>
<evidence type="ECO:0000259" key="5">
    <source>
        <dbReference type="PROSITE" id="PS50931"/>
    </source>
</evidence>
<evidence type="ECO:0000313" key="7">
    <source>
        <dbReference type="Proteomes" id="UP000009325"/>
    </source>
</evidence>
<dbReference type="SUPFAM" id="SSF46785">
    <property type="entry name" value="Winged helix' DNA-binding domain"/>
    <property type="match status" value="1"/>
</dbReference>
<dbReference type="InterPro" id="IPR000847">
    <property type="entry name" value="LysR_HTH_N"/>
</dbReference>
<feature type="domain" description="HTH lysR-type" evidence="5">
    <location>
        <begin position="1"/>
        <end position="58"/>
    </location>
</feature>
<dbReference type="AlphaFoldDB" id="K0NFI2"/>
<dbReference type="GO" id="GO:0032993">
    <property type="term" value="C:protein-DNA complex"/>
    <property type="evidence" value="ECO:0007669"/>
    <property type="project" value="TreeGrafter"/>
</dbReference>
<dbReference type="OrthoDB" id="119203at2"/>
<evidence type="ECO:0000256" key="1">
    <source>
        <dbReference type="ARBA" id="ARBA00009437"/>
    </source>
</evidence>
<comment type="caution">
    <text evidence="6">The sequence shown here is derived from an EMBL/GenBank/DDBJ whole genome shotgun (WGS) entry which is preliminary data.</text>
</comment>
<reference evidence="6 7" key="1">
    <citation type="submission" date="2012-08" db="EMBL/GenBank/DDBJ databases">
        <title>Draft Genome Sequences of Lactobacillus equicursoris CIP 110162T, isolated from thoroughbred racehorse feces and Lactobacillus sp. CRBIP 24.137 isolated from urine of human.</title>
        <authorList>
            <person name="Cousin S."/>
            <person name="Loux V."/>
            <person name="Ma L."/>
            <person name="Creno S."/>
            <person name="Clermont D."/>
            <person name="Bizet C."/>
            <person name="Bouchier C."/>
        </authorList>
    </citation>
    <scope>NUCLEOTIDE SEQUENCE [LARGE SCALE GENOMIC DNA]</scope>
    <source>
        <strain evidence="6 7">66c</strain>
    </source>
</reference>
<gene>
    <name evidence="6" type="ORF">BN146_06935</name>
</gene>
<evidence type="ECO:0000256" key="2">
    <source>
        <dbReference type="ARBA" id="ARBA00023015"/>
    </source>
</evidence>
<dbReference type="Pfam" id="PF03466">
    <property type="entry name" value="LysR_substrate"/>
    <property type="match status" value="1"/>
</dbReference>
<dbReference type="PANTHER" id="PTHR30346">
    <property type="entry name" value="TRANSCRIPTIONAL DUAL REGULATOR HCAR-RELATED"/>
    <property type="match status" value="1"/>
</dbReference>
<dbReference type="Pfam" id="PF00126">
    <property type="entry name" value="HTH_1"/>
    <property type="match status" value="1"/>
</dbReference>
<dbReference type="SUPFAM" id="SSF53850">
    <property type="entry name" value="Periplasmic binding protein-like II"/>
    <property type="match status" value="1"/>
</dbReference>
<comment type="similarity">
    <text evidence="1">Belongs to the LysR transcriptional regulatory family.</text>
</comment>
<dbReference type="EMBL" id="CALZ01000107">
    <property type="protein sequence ID" value="CCK83972.1"/>
    <property type="molecule type" value="Genomic_DNA"/>
</dbReference>
<dbReference type="PRINTS" id="PR00039">
    <property type="entry name" value="HTHLYSR"/>
</dbReference>
<dbReference type="FunFam" id="1.10.10.10:FF:000001">
    <property type="entry name" value="LysR family transcriptional regulator"/>
    <property type="match status" value="1"/>
</dbReference>
<protein>
    <submittedName>
        <fullName evidence="6">LysR substrate binding domain family protein</fullName>
    </submittedName>
</protein>
<sequence>MEISKLQTFASLAETLSFSQSADELFLTQGTVSKQIVSLEKEFGLKLFERNNRSVRLAKAGRRLLPYAQKEIAVYQELLDQADQCRQEEENSLELYAIPTMTNYHFFKLATQFLHQYPEVDLNFHEDESVNLKQELKHPQDLLFMRKWHEDFNPADEYIAFEADPLVVLVSDRSRFAKEDSISLNKLKYENFLTLSDKTKVKSVVQEACRQAGFEPEFSYQGERVDAILQMAKEGLGVAILMDKAIPDTQLSGLTKISLKEKIISTLYLVRKKGKHNQVQNLFWQEMADSVNEDDSETE</sequence>
<keyword evidence="3" id="KW-0238">DNA-binding</keyword>
<dbReference type="GO" id="GO:0003700">
    <property type="term" value="F:DNA-binding transcription factor activity"/>
    <property type="evidence" value="ECO:0007669"/>
    <property type="project" value="InterPro"/>
</dbReference>
<dbReference type="Proteomes" id="UP000009325">
    <property type="component" value="Unassembled WGS sequence"/>
</dbReference>
<dbReference type="InterPro" id="IPR036388">
    <property type="entry name" value="WH-like_DNA-bd_sf"/>
</dbReference>
<keyword evidence="4" id="KW-0804">Transcription</keyword>
<accession>K0NFI2</accession>
<keyword evidence="2" id="KW-0805">Transcription regulation</keyword>
<dbReference type="RefSeq" id="WP_009558196.1">
    <property type="nucleotide sequence ID" value="NZ_CALZ01000107.1"/>
</dbReference>
<name>K0NFI2_9LACO</name>
<dbReference type="InterPro" id="IPR005119">
    <property type="entry name" value="LysR_subst-bd"/>
</dbReference>
<organism evidence="6 7">
    <name type="scientific">Lactobacillus equicursoris 66c</name>
    <dbReference type="NCBI Taxonomy" id="872326"/>
    <lineage>
        <taxon>Bacteria</taxon>
        <taxon>Bacillati</taxon>
        <taxon>Bacillota</taxon>
        <taxon>Bacilli</taxon>
        <taxon>Lactobacillales</taxon>
        <taxon>Lactobacillaceae</taxon>
        <taxon>Lactobacillus</taxon>
    </lineage>
</organism>
<dbReference type="GO" id="GO:0003677">
    <property type="term" value="F:DNA binding"/>
    <property type="evidence" value="ECO:0007669"/>
    <property type="project" value="UniProtKB-KW"/>
</dbReference>
<dbReference type="CDD" id="cd05466">
    <property type="entry name" value="PBP2_LTTR_substrate"/>
    <property type="match status" value="1"/>
</dbReference>
<dbReference type="Gene3D" id="1.10.10.10">
    <property type="entry name" value="Winged helix-like DNA-binding domain superfamily/Winged helix DNA-binding domain"/>
    <property type="match status" value="1"/>
</dbReference>
<dbReference type="PROSITE" id="PS50931">
    <property type="entry name" value="HTH_LYSR"/>
    <property type="match status" value="1"/>
</dbReference>
<dbReference type="InterPro" id="IPR036390">
    <property type="entry name" value="WH_DNA-bd_sf"/>
</dbReference>
<evidence type="ECO:0000313" key="6">
    <source>
        <dbReference type="EMBL" id="CCK83972.1"/>
    </source>
</evidence>
<proteinExistence type="inferred from homology"/>
<evidence type="ECO:0000256" key="3">
    <source>
        <dbReference type="ARBA" id="ARBA00023125"/>
    </source>
</evidence>
<dbReference type="Gene3D" id="3.40.190.290">
    <property type="match status" value="1"/>
</dbReference>
<dbReference type="PANTHER" id="PTHR30346:SF28">
    <property type="entry name" value="HTH-TYPE TRANSCRIPTIONAL REGULATOR CYNR"/>
    <property type="match status" value="1"/>
</dbReference>